<evidence type="ECO:0000256" key="6">
    <source>
        <dbReference type="SAM" id="Phobius"/>
    </source>
</evidence>
<dbReference type="PROSITE" id="PS50883">
    <property type="entry name" value="EAL"/>
    <property type="match status" value="1"/>
</dbReference>
<dbReference type="AlphaFoldDB" id="A0A4R7BA83"/>
<dbReference type="SUPFAM" id="SSF141868">
    <property type="entry name" value="EAL domain-like"/>
    <property type="match status" value="1"/>
</dbReference>
<dbReference type="SMART" id="SM00086">
    <property type="entry name" value="PAC"/>
    <property type="match status" value="1"/>
</dbReference>
<evidence type="ECO:0000256" key="4">
    <source>
        <dbReference type="ARBA" id="ARBA00022989"/>
    </source>
</evidence>
<accession>A0A4R7BA83</accession>
<dbReference type="SMART" id="SM00052">
    <property type="entry name" value="EAL"/>
    <property type="match status" value="1"/>
</dbReference>
<evidence type="ECO:0000256" key="3">
    <source>
        <dbReference type="ARBA" id="ARBA00022692"/>
    </source>
</evidence>
<dbReference type="PANTHER" id="PTHR44757">
    <property type="entry name" value="DIGUANYLATE CYCLASE DGCP"/>
    <property type="match status" value="1"/>
</dbReference>
<dbReference type="InterPro" id="IPR043128">
    <property type="entry name" value="Rev_trsase/Diguanyl_cyclase"/>
</dbReference>
<dbReference type="NCBIfam" id="TIGR00229">
    <property type="entry name" value="sensory_box"/>
    <property type="match status" value="1"/>
</dbReference>
<keyword evidence="12" id="KW-1185">Reference proteome</keyword>
<dbReference type="CDD" id="cd18774">
    <property type="entry name" value="PDC2_HK_sensor"/>
    <property type="match status" value="1"/>
</dbReference>
<dbReference type="PROSITE" id="PS50112">
    <property type="entry name" value="PAS"/>
    <property type="match status" value="1"/>
</dbReference>
<organism evidence="11 12">
    <name type="scientific">Paludibacterium purpuratum</name>
    <dbReference type="NCBI Taxonomy" id="1144873"/>
    <lineage>
        <taxon>Bacteria</taxon>
        <taxon>Pseudomonadati</taxon>
        <taxon>Pseudomonadota</taxon>
        <taxon>Betaproteobacteria</taxon>
        <taxon>Neisseriales</taxon>
        <taxon>Chromobacteriaceae</taxon>
        <taxon>Paludibacterium</taxon>
    </lineage>
</organism>
<dbReference type="SMART" id="SM00091">
    <property type="entry name" value="PAS"/>
    <property type="match status" value="2"/>
</dbReference>
<evidence type="ECO:0000313" key="11">
    <source>
        <dbReference type="EMBL" id="TDR80537.1"/>
    </source>
</evidence>
<dbReference type="SMART" id="SM00267">
    <property type="entry name" value="GGDEF"/>
    <property type="match status" value="1"/>
</dbReference>
<dbReference type="PANTHER" id="PTHR44757:SF2">
    <property type="entry name" value="BIOFILM ARCHITECTURE MAINTENANCE PROTEIN MBAA"/>
    <property type="match status" value="1"/>
</dbReference>
<dbReference type="SUPFAM" id="SSF55073">
    <property type="entry name" value="Nucleotide cyclase"/>
    <property type="match status" value="1"/>
</dbReference>
<dbReference type="RefSeq" id="WP_133679022.1">
    <property type="nucleotide sequence ID" value="NZ_SNZP01000004.1"/>
</dbReference>
<evidence type="ECO:0000313" key="12">
    <source>
        <dbReference type="Proteomes" id="UP000295611"/>
    </source>
</evidence>
<feature type="domain" description="PAC" evidence="8">
    <location>
        <begin position="568"/>
        <end position="620"/>
    </location>
</feature>
<dbReference type="Pfam" id="PF00563">
    <property type="entry name" value="EAL"/>
    <property type="match status" value="1"/>
</dbReference>
<evidence type="ECO:0000259" key="7">
    <source>
        <dbReference type="PROSITE" id="PS50112"/>
    </source>
</evidence>
<dbReference type="InterPro" id="IPR029787">
    <property type="entry name" value="Nucleotide_cyclase"/>
</dbReference>
<dbReference type="InterPro" id="IPR035965">
    <property type="entry name" value="PAS-like_dom_sf"/>
</dbReference>
<feature type="domain" description="PAS" evidence="7">
    <location>
        <begin position="495"/>
        <end position="541"/>
    </location>
</feature>
<dbReference type="PROSITE" id="PS50887">
    <property type="entry name" value="GGDEF"/>
    <property type="match status" value="1"/>
</dbReference>
<dbReference type="CDD" id="cd00130">
    <property type="entry name" value="PAS"/>
    <property type="match status" value="1"/>
</dbReference>
<evidence type="ECO:0000259" key="9">
    <source>
        <dbReference type="PROSITE" id="PS50883"/>
    </source>
</evidence>
<dbReference type="CDD" id="cd01948">
    <property type="entry name" value="EAL"/>
    <property type="match status" value="1"/>
</dbReference>
<gene>
    <name evidence="11" type="ORF">DFP86_10434</name>
</gene>
<dbReference type="EMBL" id="SNZP01000004">
    <property type="protein sequence ID" value="TDR80537.1"/>
    <property type="molecule type" value="Genomic_DNA"/>
</dbReference>
<dbReference type="Pfam" id="PF08269">
    <property type="entry name" value="dCache_2"/>
    <property type="match status" value="1"/>
</dbReference>
<dbReference type="Pfam" id="PF13426">
    <property type="entry name" value="PAS_9"/>
    <property type="match status" value="1"/>
</dbReference>
<dbReference type="InterPro" id="IPR052155">
    <property type="entry name" value="Biofilm_reg_signaling"/>
</dbReference>
<name>A0A4R7BA83_9NEIS</name>
<dbReference type="InterPro" id="IPR033480">
    <property type="entry name" value="sCache_2"/>
</dbReference>
<dbReference type="Pfam" id="PF00990">
    <property type="entry name" value="GGDEF"/>
    <property type="match status" value="1"/>
</dbReference>
<proteinExistence type="predicted"/>
<evidence type="ECO:0000256" key="1">
    <source>
        <dbReference type="ARBA" id="ARBA00004651"/>
    </source>
</evidence>
<dbReference type="InterPro" id="IPR035919">
    <property type="entry name" value="EAL_sf"/>
</dbReference>
<dbReference type="InterPro" id="IPR000160">
    <property type="entry name" value="GGDEF_dom"/>
</dbReference>
<dbReference type="FunFam" id="3.30.70.270:FF:000001">
    <property type="entry name" value="Diguanylate cyclase domain protein"/>
    <property type="match status" value="1"/>
</dbReference>
<dbReference type="Proteomes" id="UP000295611">
    <property type="component" value="Unassembled WGS sequence"/>
</dbReference>
<sequence length="1049" mass="118143">MEHTQSRLSHLQLIGSLLIVFLLAVSMSAYFLFSHWHDFSNRQAAISAQSSERAREHLKATSEQTVLMLGALREQASQTLKSRIREQANQAWLIAQSTWQREHGKKTDAEIGRQILDTLRPLRFHDGDDYFFVLGQDGRVLLHPDRRVQNAPAPLSLTDDTGHYVLRDLIATTQSPDGAGFRYYRWPEPGQTLMRDKIAYVRRFAPLNWIIGTGEFVASADTKLQQQGLDLLQQLQSARRDSFIVFDSNGILRMFPPDPAQVGRHFLALPPSDRALLVSLMGLSPSGGFLSCVFKGEHALAYARKLPGWGWTLVSVLPTQMLIDRDQAADQDLREALHRRVNATLLMTLLAMGLAGLFSWMFARWMNALFARYRRDLWASHHELKERSRELLLSRFMMDNASQIVCLMDQHARLAYQNEMARLILGSDPHIRDQRLAALFRPPEGPLPRTYAVALPEDKSARIFEVTLNEILYEGERYRSVTAHDITERMQAEDALRLAARVFETSAEAILIANSQNRILKVNNTFLESTGYSEAEVIGQTPSILASGRHSRQFYDEMWQILREHGKWSGEIWNRRKNGEVFPEWLTISVLTDERGKISHYVALFTDMSESKRQEAQMRYMAEYDPLTDLPNRARINDRMQAAIGIAETTGGELAVLFIDLDHFKHVNDSLGHEIGDALLKETARRLSQTLRDIDDLGRSGGDEFVLILPDLRRHEEAAQVAERILATLREPFELAGNTVHISASIGISLYPKDGRDIQGLMMSADLALYHAKASGRDLFRFYSSQMNNQFNERLMLESRLREALAQNQLDLVYQPLFAMDGHTLIGCEALLRWHHPEIGFIAPERFIPVAEETGLIEPLGAMVLDRVCARIAQWQQQGAAVLPVTVNISAGELSRPNLVETLRATLAKYRLSGDRLLLDMNEDALMSNPARAMSVLDRIRALGVGLAIDNFGVGYSSPAHLKRFAPAMIKIDRTFVAGLPDDLEQVSIVSAIVHLARALEIPTLAQGVETEAQRLFLLRMGCDGFQGFLAGAPQSADSMGRLWLTSGS</sequence>
<dbReference type="GO" id="GO:0003824">
    <property type="term" value="F:catalytic activity"/>
    <property type="evidence" value="ECO:0007669"/>
    <property type="project" value="UniProtKB-ARBA"/>
</dbReference>
<dbReference type="InterPro" id="IPR000014">
    <property type="entry name" value="PAS"/>
</dbReference>
<dbReference type="Gene3D" id="3.30.70.270">
    <property type="match status" value="1"/>
</dbReference>
<dbReference type="InterPro" id="IPR001610">
    <property type="entry name" value="PAC"/>
</dbReference>
<keyword evidence="5 6" id="KW-0472">Membrane</keyword>
<evidence type="ECO:0000259" key="10">
    <source>
        <dbReference type="PROSITE" id="PS50887"/>
    </source>
</evidence>
<dbReference type="InterPro" id="IPR001633">
    <property type="entry name" value="EAL_dom"/>
</dbReference>
<evidence type="ECO:0000259" key="8">
    <source>
        <dbReference type="PROSITE" id="PS50113"/>
    </source>
</evidence>
<dbReference type="OrthoDB" id="9813903at2"/>
<comment type="caution">
    <text evidence="11">The sequence shown here is derived from an EMBL/GenBank/DDBJ whole genome shotgun (WGS) entry which is preliminary data.</text>
</comment>
<feature type="domain" description="EAL" evidence="9">
    <location>
        <begin position="794"/>
        <end position="1048"/>
    </location>
</feature>
<dbReference type="Gene3D" id="3.30.450.20">
    <property type="entry name" value="PAS domain"/>
    <property type="match status" value="2"/>
</dbReference>
<evidence type="ECO:0000256" key="2">
    <source>
        <dbReference type="ARBA" id="ARBA00022475"/>
    </source>
</evidence>
<dbReference type="Gene3D" id="3.20.20.450">
    <property type="entry name" value="EAL domain"/>
    <property type="match status" value="1"/>
</dbReference>
<evidence type="ECO:0000256" key="5">
    <source>
        <dbReference type="ARBA" id="ARBA00023136"/>
    </source>
</evidence>
<comment type="subcellular location">
    <subcellularLocation>
        <location evidence="1">Cell membrane</location>
        <topology evidence="1">Multi-pass membrane protein</topology>
    </subcellularLocation>
</comment>
<feature type="transmembrane region" description="Helical" evidence="6">
    <location>
        <begin position="12"/>
        <end position="33"/>
    </location>
</feature>
<dbReference type="NCBIfam" id="TIGR00254">
    <property type="entry name" value="GGDEF"/>
    <property type="match status" value="1"/>
</dbReference>
<protein>
    <submittedName>
        <fullName evidence="11">PAS domain S-box-containing protein/diguanylate cyclase (GGDEF)-like protein</fullName>
    </submittedName>
</protein>
<keyword evidence="3 6" id="KW-0812">Transmembrane</keyword>
<dbReference type="GO" id="GO:0005886">
    <property type="term" value="C:plasma membrane"/>
    <property type="evidence" value="ECO:0007669"/>
    <property type="project" value="UniProtKB-SubCell"/>
</dbReference>
<dbReference type="PROSITE" id="PS50113">
    <property type="entry name" value="PAC"/>
    <property type="match status" value="1"/>
</dbReference>
<feature type="transmembrane region" description="Helical" evidence="6">
    <location>
        <begin position="343"/>
        <end position="363"/>
    </location>
</feature>
<dbReference type="CDD" id="cd01949">
    <property type="entry name" value="GGDEF"/>
    <property type="match status" value="1"/>
</dbReference>
<keyword evidence="4 6" id="KW-1133">Transmembrane helix</keyword>
<dbReference type="SMART" id="SM01049">
    <property type="entry name" value="Cache_2"/>
    <property type="match status" value="1"/>
</dbReference>
<reference evidence="11 12" key="1">
    <citation type="submission" date="2019-03" db="EMBL/GenBank/DDBJ databases">
        <title>Genomic Encyclopedia of Type Strains, Phase III (KMG-III): the genomes of soil and plant-associated and newly described type strains.</title>
        <authorList>
            <person name="Whitman W."/>
        </authorList>
    </citation>
    <scope>NUCLEOTIDE SEQUENCE [LARGE SCALE GENOMIC DNA]</scope>
    <source>
        <strain evidence="11 12">CECT 8976</strain>
    </source>
</reference>
<dbReference type="InterPro" id="IPR000700">
    <property type="entry name" value="PAS-assoc_C"/>
</dbReference>
<keyword evidence="2" id="KW-1003">Cell membrane</keyword>
<feature type="domain" description="GGDEF" evidence="10">
    <location>
        <begin position="652"/>
        <end position="785"/>
    </location>
</feature>
<dbReference type="SUPFAM" id="SSF55785">
    <property type="entry name" value="PYP-like sensor domain (PAS domain)"/>
    <property type="match status" value="2"/>
</dbReference>
<dbReference type="InterPro" id="IPR004010">
    <property type="entry name" value="Double_Cache_2"/>
</dbReference>